<gene>
    <name evidence="3" type="ORF">PCIT_a2820</name>
</gene>
<reference evidence="3" key="2">
    <citation type="submission" date="2015-03" db="EMBL/GenBank/DDBJ databases">
        <title>Genome sequence of Pseudoalteromonas citrea.</title>
        <authorList>
            <person name="Xie B.-B."/>
            <person name="Rong J.-C."/>
            <person name="Qin Q.-L."/>
            <person name="Zhang Y.-Z."/>
        </authorList>
    </citation>
    <scope>NUCLEOTIDE SEQUENCE</scope>
    <source>
        <strain evidence="3">DSM 8771</strain>
    </source>
</reference>
<accession>A0AAD4FRI0</accession>
<feature type="domain" description="AB hydrolase-1" evidence="2">
    <location>
        <begin position="45"/>
        <end position="173"/>
    </location>
</feature>
<dbReference type="RefSeq" id="WP_010366724.1">
    <property type="nucleotide sequence ID" value="NZ_AHBZ03000021.1"/>
</dbReference>
<dbReference type="AlphaFoldDB" id="A0AAD4FRI0"/>
<reference evidence="3" key="1">
    <citation type="journal article" date="2012" name="J. Bacteriol.">
        <title>Genome sequences of type strains of seven species of the marine bacterium Pseudoalteromonas.</title>
        <authorList>
            <person name="Xie B.B."/>
            <person name="Shu Y.L."/>
            <person name="Qin Q.L."/>
            <person name="Rong J.C."/>
            <person name="Zhang X.Y."/>
            <person name="Chen X.L."/>
            <person name="Shi M."/>
            <person name="He H.L."/>
            <person name="Zhou B.C."/>
            <person name="Zhang Y.Z."/>
        </authorList>
    </citation>
    <scope>NUCLEOTIDE SEQUENCE</scope>
    <source>
        <strain evidence="3">DSM 8771</strain>
    </source>
</reference>
<evidence type="ECO:0000313" key="3">
    <source>
        <dbReference type="EMBL" id="KAF7769897.1"/>
    </source>
</evidence>
<name>A0AAD4FRI0_9GAMM</name>
<feature type="signal peptide" evidence="1">
    <location>
        <begin position="1"/>
        <end position="18"/>
    </location>
</feature>
<feature type="chain" id="PRO_5042130362" description="AB hydrolase-1 domain-containing protein" evidence="1">
    <location>
        <begin position="19"/>
        <end position="282"/>
    </location>
</feature>
<protein>
    <recommendedName>
        <fullName evidence="2">AB hydrolase-1 domain-containing protein</fullName>
    </recommendedName>
</protein>
<sequence>MPYLMVFLLIIFSDPLWADEHDTQFVDINGNKLAYVCKGSGELTVLLMAGMGLDAHASFKNTFHNLKPNGYQLCFYDRAGTGQSGYTKPKVRGISELADELTLLTKTLNWKNLVLVPHSFGGFVARAFTHKNPNVVKGIVFIDSAHESWFNDMKHSMSADGWKTMEWIMQWERNTHSFEDFAEASSHSSIYTIPQGLPITVLSRGLPHVSIRQTKMRYSDVDAYTQSWDRSQTELNKISTNSKSVKMAYASHLFDETDPWIAIKYIEEMAKAAANTRLKMSM</sequence>
<dbReference type="Pfam" id="PF00561">
    <property type="entry name" value="Abhydrolase_1"/>
    <property type="match status" value="1"/>
</dbReference>
<proteinExistence type="predicted"/>
<dbReference type="InterPro" id="IPR029058">
    <property type="entry name" value="AB_hydrolase_fold"/>
</dbReference>
<dbReference type="EMBL" id="AHBZ03000021">
    <property type="protein sequence ID" value="KAF7769897.1"/>
    <property type="molecule type" value="Genomic_DNA"/>
</dbReference>
<dbReference type="InterPro" id="IPR050471">
    <property type="entry name" value="AB_hydrolase"/>
</dbReference>
<evidence type="ECO:0000313" key="4">
    <source>
        <dbReference type="Proteomes" id="UP000016487"/>
    </source>
</evidence>
<dbReference type="PANTHER" id="PTHR43433">
    <property type="entry name" value="HYDROLASE, ALPHA/BETA FOLD FAMILY PROTEIN"/>
    <property type="match status" value="1"/>
</dbReference>
<dbReference type="InterPro" id="IPR000073">
    <property type="entry name" value="AB_hydrolase_1"/>
</dbReference>
<dbReference type="PANTHER" id="PTHR43433:SF5">
    <property type="entry name" value="AB HYDROLASE-1 DOMAIN-CONTAINING PROTEIN"/>
    <property type="match status" value="1"/>
</dbReference>
<evidence type="ECO:0000259" key="2">
    <source>
        <dbReference type="Pfam" id="PF00561"/>
    </source>
</evidence>
<organism evidence="3 4">
    <name type="scientific">Pseudoalteromonas citrea</name>
    <dbReference type="NCBI Taxonomy" id="43655"/>
    <lineage>
        <taxon>Bacteria</taxon>
        <taxon>Pseudomonadati</taxon>
        <taxon>Pseudomonadota</taxon>
        <taxon>Gammaproteobacteria</taxon>
        <taxon>Alteromonadales</taxon>
        <taxon>Pseudoalteromonadaceae</taxon>
        <taxon>Pseudoalteromonas</taxon>
    </lineage>
</organism>
<comment type="caution">
    <text evidence="3">The sequence shown here is derived from an EMBL/GenBank/DDBJ whole genome shotgun (WGS) entry which is preliminary data.</text>
</comment>
<dbReference type="Proteomes" id="UP000016487">
    <property type="component" value="Unassembled WGS sequence"/>
</dbReference>
<evidence type="ECO:0000256" key="1">
    <source>
        <dbReference type="SAM" id="SignalP"/>
    </source>
</evidence>
<dbReference type="SUPFAM" id="SSF53474">
    <property type="entry name" value="alpha/beta-Hydrolases"/>
    <property type="match status" value="1"/>
</dbReference>
<dbReference type="Gene3D" id="3.40.50.1820">
    <property type="entry name" value="alpha/beta hydrolase"/>
    <property type="match status" value="1"/>
</dbReference>
<keyword evidence="1" id="KW-0732">Signal</keyword>